<gene>
    <name evidence="1" type="ORF">GRJ2_000930400</name>
</gene>
<reference evidence="1 2" key="1">
    <citation type="submission" date="2024-06" db="EMBL/GenBank/DDBJ databases">
        <title>The draft genome of Grus japonensis, version 3.</title>
        <authorList>
            <person name="Nabeshima K."/>
            <person name="Suzuki S."/>
            <person name="Onuma M."/>
        </authorList>
    </citation>
    <scope>NUCLEOTIDE SEQUENCE [LARGE SCALE GENOMIC DNA]</scope>
    <source>
        <strain evidence="1 2">451A</strain>
    </source>
</reference>
<evidence type="ECO:0000313" key="1">
    <source>
        <dbReference type="EMBL" id="GAB0184651.1"/>
    </source>
</evidence>
<proteinExistence type="predicted"/>
<dbReference type="Proteomes" id="UP001623348">
    <property type="component" value="Unassembled WGS sequence"/>
</dbReference>
<keyword evidence="2" id="KW-1185">Reference proteome</keyword>
<name>A0ABC9WHC5_GRUJA</name>
<protein>
    <submittedName>
        <fullName evidence="1">Mitochondrial enolase superfamily member 1</fullName>
    </submittedName>
</protein>
<organism evidence="1 2">
    <name type="scientific">Grus japonensis</name>
    <name type="common">Japanese crane</name>
    <name type="synonym">Red-crowned crane</name>
    <dbReference type="NCBI Taxonomy" id="30415"/>
    <lineage>
        <taxon>Eukaryota</taxon>
        <taxon>Metazoa</taxon>
        <taxon>Chordata</taxon>
        <taxon>Craniata</taxon>
        <taxon>Vertebrata</taxon>
        <taxon>Euteleostomi</taxon>
        <taxon>Archelosauria</taxon>
        <taxon>Archosauria</taxon>
        <taxon>Dinosauria</taxon>
        <taxon>Saurischia</taxon>
        <taxon>Theropoda</taxon>
        <taxon>Coelurosauria</taxon>
        <taxon>Aves</taxon>
        <taxon>Neognathae</taxon>
        <taxon>Neoaves</taxon>
        <taxon>Gruiformes</taxon>
        <taxon>Gruidae</taxon>
        <taxon>Grus</taxon>
    </lineage>
</organism>
<comment type="caution">
    <text evidence="1">The sequence shown here is derived from an EMBL/GenBank/DDBJ whole genome shotgun (WGS) entry which is preliminary data.</text>
</comment>
<evidence type="ECO:0000313" key="2">
    <source>
        <dbReference type="Proteomes" id="UP001623348"/>
    </source>
</evidence>
<dbReference type="EMBL" id="BAAFJT010000002">
    <property type="protein sequence ID" value="GAB0184651.1"/>
    <property type="molecule type" value="Genomic_DNA"/>
</dbReference>
<accession>A0ABC9WHC5</accession>
<dbReference type="AlphaFoldDB" id="A0ABC9WHC5"/>
<sequence length="215" mass="24631">MEQLILETISRHMNNKKISRSSQHGFTKERSCLTTLITSYDEMIGLVEERRAVDVVYLDFSKAFGPVSCMIILEKLLKYGLDEQMVSKSVDDTNLGQVADMPESHAAIQRDLNRLEKWADRNLMKFYNGKCKVLHLRRIKTMNLYILWAAWLENGFDKVDLGVLGNNKLNMSQQCALVARKANGILGCIRRSVTSRSREVILTFCSAVVRPHLEY</sequence>
<dbReference type="PANTHER" id="PTHR33332">
    <property type="entry name" value="REVERSE TRANSCRIPTASE DOMAIN-CONTAINING PROTEIN"/>
    <property type="match status" value="1"/>
</dbReference>